<comment type="catalytic activity">
    <reaction evidence="5">
        <text>a 2'-deoxyadenosine in DNA + S-adenosyl-L-methionine = an N(6)-methyl-2'-deoxyadenosine in DNA + S-adenosyl-L-homocysteine + H(+)</text>
        <dbReference type="Rhea" id="RHEA:15197"/>
        <dbReference type="Rhea" id="RHEA-COMP:12418"/>
        <dbReference type="Rhea" id="RHEA-COMP:12419"/>
        <dbReference type="ChEBI" id="CHEBI:15378"/>
        <dbReference type="ChEBI" id="CHEBI:57856"/>
        <dbReference type="ChEBI" id="CHEBI:59789"/>
        <dbReference type="ChEBI" id="CHEBI:90615"/>
        <dbReference type="ChEBI" id="CHEBI:90616"/>
        <dbReference type="EC" id="2.1.1.72"/>
    </reaction>
</comment>
<keyword evidence="2 8" id="KW-0489">Methyltransferase</keyword>
<evidence type="ECO:0000313" key="9">
    <source>
        <dbReference type="Proteomes" id="UP000199249"/>
    </source>
</evidence>
<dbReference type="PRINTS" id="PR00506">
    <property type="entry name" value="D21N6MTFRASE"/>
</dbReference>
<reference evidence="9" key="1">
    <citation type="submission" date="2016-10" db="EMBL/GenBank/DDBJ databases">
        <authorList>
            <person name="Varghese N."/>
            <person name="Submissions S."/>
        </authorList>
    </citation>
    <scope>NUCLEOTIDE SEQUENCE [LARGE SCALE GENOMIC DNA]</scope>
    <source>
        <strain evidence="9">CGMCC 1.8975</strain>
    </source>
</reference>
<evidence type="ECO:0000256" key="6">
    <source>
        <dbReference type="SAM" id="MobiDB-lite"/>
    </source>
</evidence>
<evidence type="ECO:0000256" key="1">
    <source>
        <dbReference type="ARBA" id="ARBA00011900"/>
    </source>
</evidence>
<dbReference type="InterPro" id="IPR002941">
    <property type="entry name" value="DNA_methylase_N4/N6"/>
</dbReference>
<dbReference type="OrthoDB" id="9800801at2"/>
<evidence type="ECO:0000256" key="4">
    <source>
        <dbReference type="ARBA" id="ARBA00022691"/>
    </source>
</evidence>
<protein>
    <recommendedName>
        <fullName evidence="1">site-specific DNA-methyltransferase (adenine-specific)</fullName>
        <ecNumber evidence="1">2.1.1.72</ecNumber>
    </recommendedName>
</protein>
<gene>
    <name evidence="8" type="ORF">SAMN04488069_1102</name>
</gene>
<dbReference type="AlphaFoldDB" id="A0A1H3KXA0"/>
<dbReference type="Pfam" id="PF01555">
    <property type="entry name" value="N6_N4_Mtase"/>
    <property type="match status" value="1"/>
</dbReference>
<feature type="region of interest" description="Disordered" evidence="6">
    <location>
        <begin position="1"/>
        <end position="47"/>
    </location>
</feature>
<accession>A0A1H3KXA0</accession>
<evidence type="ECO:0000259" key="7">
    <source>
        <dbReference type="Pfam" id="PF01555"/>
    </source>
</evidence>
<dbReference type="STRING" id="651662.SAMN04488069_1102"/>
<dbReference type="GO" id="GO:0009007">
    <property type="term" value="F:site-specific DNA-methyltransferase (adenine-specific) activity"/>
    <property type="evidence" value="ECO:0007669"/>
    <property type="project" value="UniProtKB-EC"/>
</dbReference>
<evidence type="ECO:0000256" key="2">
    <source>
        <dbReference type="ARBA" id="ARBA00022603"/>
    </source>
</evidence>
<evidence type="ECO:0000313" key="8">
    <source>
        <dbReference type="EMBL" id="SDY56656.1"/>
    </source>
</evidence>
<keyword evidence="9" id="KW-1185">Reference proteome</keyword>
<keyword evidence="3 8" id="KW-0808">Transferase</keyword>
<sequence>MSDNLFIRSTNHADTRAHIPSKEEAGYEQGNAKVQPNHQTDLPLSPVTTRGQDPELFWLNKYGKDGRQERLSIDIRSLYRHEHIVPENLIKGLYRTAAPASGQMSLNDLFGNALDREELNKTSEYYQHPPDGWTNRLIQGDSELVMASLLEREGMAGTVQCVYFDPPYGIKYGSNWQMRLNNRDVKDGKDENLSGEPEQIKAFRDTWELGIHSYLTYLRERLLLAKELLNESGSCFVQISDENIHLVRNLMDEVFGSENFCSLIQFKKTSGASSPGAKTNVLGTVADYIIWYAKSFEFVKYRQLFSAKKLTDDPNYRNIEVDGVRRRMTQDEASGRTPLPRNARVYRLDQISNQGIIPPCIYPLSLEGRSFLPPAGRHWSTTPKGMAKLIAKGRVALSGNTPSYVRYHDDFGNAPISNWWDDTSMGGFVEKRNYVVQTNAKVIQRCILMTTDPGDLVLDPTCGSGTSAYVSEQWGRRWITIDTSRIALNIAKARLMTAVFPFYTRVSSLDIRQGFIYKKVNRVTLRSLANDEPSEEETLYDQPEVDKSKVRVAGPFTVETLQGLDPIAPAAANTAAAATDSEDRFEERIYDLLRSAGIKNGDATERAVFHRVEAIPSEGYLHAEGYYNAEGGEKKAYLHIGAKFEAVSRQALNGAIKECRQRGDADWLVVLGFQFDTDVQGSQQSTSVGSFRVDKIRMNDDLMQEGLIKKDKKAASFVTIGEPDIALIDADDKEIAKPQPGQEVRVEVRGMDLYDPINDEVKARNVKDIAYWMVDDDYDGSNFVVQQVFFCGGEQDEFSKWKRGISDLAKLSTKKKAEHTLRIELDEEAFDELYGFRSRPINVTRKGQQIAVRVISQFGEESTQVVKV</sequence>
<dbReference type="GO" id="GO:0032259">
    <property type="term" value="P:methylation"/>
    <property type="evidence" value="ECO:0007669"/>
    <property type="project" value="UniProtKB-KW"/>
</dbReference>
<feature type="domain" description="DNA methylase N-4/N-6" evidence="7">
    <location>
        <begin position="159"/>
        <end position="492"/>
    </location>
</feature>
<organism evidence="8 9">
    <name type="scientific">Hymenobacter psychrophilus</name>
    <dbReference type="NCBI Taxonomy" id="651662"/>
    <lineage>
        <taxon>Bacteria</taxon>
        <taxon>Pseudomonadati</taxon>
        <taxon>Bacteroidota</taxon>
        <taxon>Cytophagia</taxon>
        <taxon>Cytophagales</taxon>
        <taxon>Hymenobacteraceae</taxon>
        <taxon>Hymenobacter</taxon>
    </lineage>
</organism>
<dbReference type="EC" id="2.1.1.72" evidence="1"/>
<dbReference type="EMBL" id="FNOV01000010">
    <property type="protein sequence ID" value="SDY56656.1"/>
    <property type="molecule type" value="Genomic_DNA"/>
</dbReference>
<dbReference type="GO" id="GO:0008170">
    <property type="term" value="F:N-methyltransferase activity"/>
    <property type="evidence" value="ECO:0007669"/>
    <property type="project" value="InterPro"/>
</dbReference>
<dbReference type="Gene3D" id="3.40.50.150">
    <property type="entry name" value="Vaccinia Virus protein VP39"/>
    <property type="match status" value="1"/>
</dbReference>
<name>A0A1H3KXA0_9BACT</name>
<dbReference type="Proteomes" id="UP000199249">
    <property type="component" value="Unassembled WGS sequence"/>
</dbReference>
<keyword evidence="4" id="KW-0949">S-adenosyl-L-methionine</keyword>
<feature type="compositionally biased region" description="Polar residues" evidence="6">
    <location>
        <begin position="32"/>
        <end position="47"/>
    </location>
</feature>
<dbReference type="SUPFAM" id="SSF53335">
    <property type="entry name" value="S-adenosyl-L-methionine-dependent methyltransferases"/>
    <property type="match status" value="1"/>
</dbReference>
<feature type="compositionally biased region" description="Basic and acidic residues" evidence="6">
    <location>
        <begin position="11"/>
        <end position="25"/>
    </location>
</feature>
<proteinExistence type="predicted"/>
<feature type="compositionally biased region" description="Polar residues" evidence="6">
    <location>
        <begin position="1"/>
        <end position="10"/>
    </location>
</feature>
<evidence type="ECO:0000256" key="5">
    <source>
        <dbReference type="ARBA" id="ARBA00047942"/>
    </source>
</evidence>
<dbReference type="GO" id="GO:0003677">
    <property type="term" value="F:DNA binding"/>
    <property type="evidence" value="ECO:0007669"/>
    <property type="project" value="InterPro"/>
</dbReference>
<dbReference type="InterPro" id="IPR029063">
    <property type="entry name" value="SAM-dependent_MTases_sf"/>
</dbReference>
<evidence type="ECO:0000256" key="3">
    <source>
        <dbReference type="ARBA" id="ARBA00022679"/>
    </source>
</evidence>
<dbReference type="InterPro" id="IPR002295">
    <property type="entry name" value="N4/N6-MTase_EcoPI_Mod-like"/>
</dbReference>
<dbReference type="RefSeq" id="WP_092741504.1">
    <property type="nucleotide sequence ID" value="NZ_FNOV01000010.1"/>
</dbReference>